<dbReference type="RefSeq" id="WP_190766555.1">
    <property type="nucleotide sequence ID" value="NZ_JACXLD010000011.1"/>
</dbReference>
<sequence>MKTLNENLFPVAIAESENYQDLRTRSPYMEFYEFMFSLSDKELAQVGESLKVKINDYLEGKRGVPFSLLMLKEAIAHQGSIRHGELDILFHVDAWVESWCDEYSDFDGQLSGDFITSESLIDLVGVLKRPVH</sequence>
<evidence type="ECO:0000313" key="1">
    <source>
        <dbReference type="EMBL" id="MBD2860096.1"/>
    </source>
</evidence>
<dbReference type="AlphaFoldDB" id="A0A927C5T0"/>
<keyword evidence="2" id="KW-1185">Reference proteome</keyword>
<name>A0A927C5T0_9GAMM</name>
<dbReference type="EMBL" id="JACXLD010000011">
    <property type="protein sequence ID" value="MBD2860096.1"/>
    <property type="molecule type" value="Genomic_DNA"/>
</dbReference>
<proteinExistence type="predicted"/>
<protein>
    <submittedName>
        <fullName evidence="1">Uncharacterized protein</fullName>
    </submittedName>
</protein>
<organism evidence="1 2">
    <name type="scientific">Spongiibacter pelagi</name>
    <dbReference type="NCBI Taxonomy" id="2760804"/>
    <lineage>
        <taxon>Bacteria</taxon>
        <taxon>Pseudomonadati</taxon>
        <taxon>Pseudomonadota</taxon>
        <taxon>Gammaproteobacteria</taxon>
        <taxon>Cellvibrionales</taxon>
        <taxon>Spongiibacteraceae</taxon>
        <taxon>Spongiibacter</taxon>
    </lineage>
</organism>
<evidence type="ECO:0000313" key="2">
    <source>
        <dbReference type="Proteomes" id="UP000610558"/>
    </source>
</evidence>
<gene>
    <name evidence="1" type="ORF">IB286_13910</name>
</gene>
<reference evidence="1" key="1">
    <citation type="submission" date="2020-09" db="EMBL/GenBank/DDBJ databases">
        <authorList>
            <person name="Yoon J.-W."/>
        </authorList>
    </citation>
    <scope>NUCLEOTIDE SEQUENCE</scope>
    <source>
        <strain evidence="1">KMU-158</strain>
    </source>
</reference>
<accession>A0A927C5T0</accession>
<dbReference type="Proteomes" id="UP000610558">
    <property type="component" value="Unassembled WGS sequence"/>
</dbReference>
<comment type="caution">
    <text evidence="1">The sequence shown here is derived from an EMBL/GenBank/DDBJ whole genome shotgun (WGS) entry which is preliminary data.</text>
</comment>